<dbReference type="EMBL" id="JYDP01006289">
    <property type="protein sequence ID" value="KRY84563.1"/>
    <property type="molecule type" value="Genomic_DNA"/>
</dbReference>
<protein>
    <submittedName>
        <fullName evidence="1">Uncharacterized protein</fullName>
    </submittedName>
</protein>
<evidence type="ECO:0000313" key="1">
    <source>
        <dbReference type="EMBL" id="KRY84563.1"/>
    </source>
</evidence>
<sequence>MEQVLGPQAHHSEKPVLKNRQPKNIVNIEVAILRLER</sequence>
<proteinExistence type="predicted"/>
<evidence type="ECO:0000313" key="2">
    <source>
        <dbReference type="Proteomes" id="UP000055024"/>
    </source>
</evidence>
<name>A0A0V1FH14_9BILA</name>
<dbReference type="Proteomes" id="UP000055024">
    <property type="component" value="Unassembled WGS sequence"/>
</dbReference>
<reference evidence="1 2" key="1">
    <citation type="submission" date="2015-01" db="EMBL/GenBank/DDBJ databases">
        <title>Evolution of Trichinella species and genotypes.</title>
        <authorList>
            <person name="Korhonen P.K."/>
            <person name="Edoardo P."/>
            <person name="Giuseppe L.R."/>
            <person name="Gasser R.B."/>
        </authorList>
    </citation>
    <scope>NUCLEOTIDE SEQUENCE [LARGE SCALE GENOMIC DNA]</scope>
    <source>
        <strain evidence="1">ISS1029</strain>
    </source>
</reference>
<gene>
    <name evidence="1" type="ORF">T11_15888</name>
</gene>
<accession>A0A0V1FH14</accession>
<comment type="caution">
    <text evidence="1">The sequence shown here is derived from an EMBL/GenBank/DDBJ whole genome shotgun (WGS) entry which is preliminary data.</text>
</comment>
<dbReference type="AlphaFoldDB" id="A0A0V1FH14"/>
<keyword evidence="2" id="KW-1185">Reference proteome</keyword>
<organism evidence="1 2">
    <name type="scientific">Trichinella zimbabwensis</name>
    <dbReference type="NCBI Taxonomy" id="268475"/>
    <lineage>
        <taxon>Eukaryota</taxon>
        <taxon>Metazoa</taxon>
        <taxon>Ecdysozoa</taxon>
        <taxon>Nematoda</taxon>
        <taxon>Enoplea</taxon>
        <taxon>Dorylaimia</taxon>
        <taxon>Trichinellida</taxon>
        <taxon>Trichinellidae</taxon>
        <taxon>Trichinella</taxon>
    </lineage>
</organism>